<dbReference type="GO" id="GO:0000166">
    <property type="term" value="F:nucleotide binding"/>
    <property type="evidence" value="ECO:0007669"/>
    <property type="project" value="InterPro"/>
</dbReference>
<dbReference type="InterPro" id="IPR055170">
    <property type="entry name" value="GFO_IDH_MocA-like_dom"/>
</dbReference>
<evidence type="ECO:0000256" key="1">
    <source>
        <dbReference type="PROSITE-ProRule" id="PRU00169"/>
    </source>
</evidence>
<dbReference type="InterPro" id="IPR000683">
    <property type="entry name" value="Gfo/Idh/MocA-like_OxRdtase_N"/>
</dbReference>
<evidence type="ECO:0000259" key="2">
    <source>
        <dbReference type="PROSITE" id="PS50110"/>
    </source>
</evidence>
<gene>
    <name evidence="3" type="ORF">CLV89_11318</name>
    <name evidence="4" type="ORF">R1T40_14835</name>
</gene>
<dbReference type="InterPro" id="IPR001789">
    <property type="entry name" value="Sig_transdc_resp-reg_receiver"/>
</dbReference>
<evidence type="ECO:0000313" key="5">
    <source>
        <dbReference type="Proteomes" id="UP000237718"/>
    </source>
</evidence>
<dbReference type="EMBL" id="PVUF01000013">
    <property type="protein sequence ID" value="PRZ45721.1"/>
    <property type="molecule type" value="Genomic_DNA"/>
</dbReference>
<protein>
    <submittedName>
        <fullName evidence="4">Gfo/Idh/MocA family oxidoreductase</fullName>
    </submittedName>
    <submittedName>
        <fullName evidence="3">Putative dehydrogenase</fullName>
    </submittedName>
</protein>
<dbReference type="Proteomes" id="UP000237718">
    <property type="component" value="Unassembled WGS sequence"/>
</dbReference>
<dbReference type="Gene3D" id="3.30.360.10">
    <property type="entry name" value="Dihydrodipicolinate Reductase, domain 2"/>
    <property type="match status" value="1"/>
</dbReference>
<comment type="caution">
    <text evidence="1">Lacks conserved residue(s) required for the propagation of feature annotation.</text>
</comment>
<dbReference type="Pfam" id="PF01408">
    <property type="entry name" value="GFO_IDH_MocA"/>
    <property type="match status" value="1"/>
</dbReference>
<dbReference type="SUPFAM" id="SSF51735">
    <property type="entry name" value="NAD(P)-binding Rossmann-fold domains"/>
    <property type="match status" value="1"/>
</dbReference>
<reference evidence="4 6" key="2">
    <citation type="submission" date="2023-10" db="EMBL/GenBank/DDBJ databases">
        <title>Eight complete genome sequences of bacteria isolated from laboratory stock of Giant Kelp gametophytes.</title>
        <authorList>
            <person name="Tolentino B."/>
            <person name="Nuzhdin S."/>
        </authorList>
    </citation>
    <scope>NUCLEOTIDE SEQUENCE [LARGE SCALE GENOMIC DNA]</scope>
    <source>
        <strain evidence="4 6">LC.270.F.C4</strain>
    </source>
</reference>
<dbReference type="Pfam" id="PF22725">
    <property type="entry name" value="GFO_IDH_MocA_C3"/>
    <property type="match status" value="1"/>
</dbReference>
<evidence type="ECO:0000313" key="3">
    <source>
        <dbReference type="EMBL" id="PRZ45721.1"/>
    </source>
</evidence>
<dbReference type="SUPFAM" id="SSF55347">
    <property type="entry name" value="Glyceraldehyde-3-phosphate dehydrogenase-like, C-terminal domain"/>
    <property type="match status" value="1"/>
</dbReference>
<dbReference type="RefSeq" id="WP_106164881.1">
    <property type="nucleotide sequence ID" value="NZ_CP136704.1"/>
</dbReference>
<keyword evidence="6" id="KW-1185">Reference proteome</keyword>
<dbReference type="InterPro" id="IPR051450">
    <property type="entry name" value="Gfo/Idh/MocA_Oxidoreductases"/>
</dbReference>
<dbReference type="PANTHER" id="PTHR43377">
    <property type="entry name" value="BILIVERDIN REDUCTASE A"/>
    <property type="match status" value="1"/>
</dbReference>
<reference evidence="3 5" key="1">
    <citation type="submission" date="2018-03" db="EMBL/GenBank/DDBJ databases">
        <title>Genomic Encyclopedia of Archaeal and Bacterial Type Strains, Phase II (KMG-II): from individual species to whole genera.</title>
        <authorList>
            <person name="Goeker M."/>
        </authorList>
    </citation>
    <scope>NUCLEOTIDE SEQUENCE [LARGE SCALE GENOMIC DNA]</scope>
    <source>
        <strain evidence="3 5">DSM 25328</strain>
    </source>
</reference>
<dbReference type="GO" id="GO:0000160">
    <property type="term" value="P:phosphorelay signal transduction system"/>
    <property type="evidence" value="ECO:0007669"/>
    <property type="project" value="InterPro"/>
</dbReference>
<dbReference type="Proteomes" id="UP001302666">
    <property type="component" value="Chromosome"/>
</dbReference>
<dbReference type="InterPro" id="IPR036291">
    <property type="entry name" value="NAD(P)-bd_dom_sf"/>
</dbReference>
<evidence type="ECO:0000313" key="6">
    <source>
        <dbReference type="Proteomes" id="UP001302666"/>
    </source>
</evidence>
<name>A0A2T1AAU6_TRISK</name>
<evidence type="ECO:0000313" key="4">
    <source>
        <dbReference type="EMBL" id="WOI32232.1"/>
    </source>
</evidence>
<dbReference type="Gene3D" id="3.40.50.720">
    <property type="entry name" value="NAD(P)-binding Rossmann-like Domain"/>
    <property type="match status" value="1"/>
</dbReference>
<feature type="domain" description="Response regulatory" evidence="2">
    <location>
        <begin position="1"/>
        <end position="106"/>
    </location>
</feature>
<proteinExistence type="predicted"/>
<accession>A0A2T1AAU6</accession>
<dbReference type="PROSITE" id="PS50110">
    <property type="entry name" value="RESPONSE_REGULATORY"/>
    <property type="match status" value="1"/>
</dbReference>
<dbReference type="AlphaFoldDB" id="A0A2T1AAU6"/>
<sequence>MTRVLIAGLGNMGLSHALAHHKQDGAEIVGLVNRSGQVDHPDLQGYPVFTDFHVALEETKPDLVVVATYSDSHADYAVAAMEAGAHVFVEKPLATTVEDARRVVTTAETTGRKLVVGYILRHHPSWVRLIQEARALGGPYVFRMNLNQQSSGAEWETHKALMQTTSPIVDCGVHYVDVWCQITDAKPVQVNAMGLRLSEEIAPDMYNYGQFQVTFDDGSVGWYEAGWGPMMSETAFFVKDVISPKGSVSITGADKSKSADVDGHTKVGGLLVHRPEGDQLIDLPDEPGHQELCDAEQAHILRAIREDLDLSRHARDAVQSLAICLAADESVRSGTPVKLKEVTP</sequence>
<dbReference type="PANTHER" id="PTHR43377:SF1">
    <property type="entry name" value="BILIVERDIN REDUCTASE A"/>
    <property type="match status" value="1"/>
</dbReference>
<dbReference type="OrthoDB" id="9768836at2"/>
<organism evidence="3 5">
    <name type="scientific">Tritonibacter scottomollicae</name>
    <name type="common">Epibacterium scottomollicae</name>
    <dbReference type="NCBI Taxonomy" id="483013"/>
    <lineage>
        <taxon>Bacteria</taxon>
        <taxon>Pseudomonadati</taxon>
        <taxon>Pseudomonadota</taxon>
        <taxon>Alphaproteobacteria</taxon>
        <taxon>Rhodobacterales</taxon>
        <taxon>Paracoccaceae</taxon>
        <taxon>Tritonibacter</taxon>
    </lineage>
</organism>
<dbReference type="EMBL" id="CP136704">
    <property type="protein sequence ID" value="WOI32232.1"/>
    <property type="molecule type" value="Genomic_DNA"/>
</dbReference>